<feature type="transmembrane region" description="Helical" evidence="7">
    <location>
        <begin position="52"/>
        <end position="75"/>
    </location>
</feature>
<accession>A0A6J1LHB5</accession>
<comment type="similarity">
    <text evidence="7">Belongs to the DHHC palmitoyltransferase family.</text>
</comment>
<keyword evidence="5 7" id="KW-0472">Membrane</keyword>
<name>A0A6J1LHB5_DROHY</name>
<keyword evidence="4 7" id="KW-1133">Transmembrane helix</keyword>
<evidence type="ECO:0000256" key="4">
    <source>
        <dbReference type="ARBA" id="ARBA00022989"/>
    </source>
</evidence>
<dbReference type="GO" id="GO:0019706">
    <property type="term" value="F:protein-cysteine S-palmitoyltransferase activity"/>
    <property type="evidence" value="ECO:0007669"/>
    <property type="project" value="UniProtKB-EC"/>
</dbReference>
<dbReference type="PROSITE" id="PS50216">
    <property type="entry name" value="DHHC"/>
    <property type="match status" value="1"/>
</dbReference>
<evidence type="ECO:0000256" key="1">
    <source>
        <dbReference type="ARBA" id="ARBA00004141"/>
    </source>
</evidence>
<protein>
    <recommendedName>
        <fullName evidence="7">Palmitoyltransferase</fullName>
        <ecNumber evidence="7">2.3.1.225</ecNumber>
    </recommendedName>
</protein>
<evidence type="ECO:0000256" key="3">
    <source>
        <dbReference type="ARBA" id="ARBA00022692"/>
    </source>
</evidence>
<feature type="domain" description="Palmitoyltransferase DHHC" evidence="8">
    <location>
        <begin position="96"/>
        <end position="219"/>
    </location>
</feature>
<dbReference type="GO" id="GO:0016020">
    <property type="term" value="C:membrane"/>
    <property type="evidence" value="ECO:0007669"/>
    <property type="project" value="UniProtKB-SubCell"/>
</dbReference>
<feature type="transmembrane region" description="Helical" evidence="7">
    <location>
        <begin position="172"/>
        <end position="190"/>
    </location>
</feature>
<comment type="domain">
    <text evidence="7">The DHHC domain is required for palmitoyltransferase activity.</text>
</comment>
<evidence type="ECO:0000256" key="5">
    <source>
        <dbReference type="ARBA" id="ARBA00023136"/>
    </source>
</evidence>
<dbReference type="OrthoDB" id="302728at2759"/>
<keyword evidence="6 7" id="KW-0012">Acyltransferase</keyword>
<organism evidence="9 10">
    <name type="scientific">Drosophila hydei</name>
    <name type="common">Fruit fly</name>
    <dbReference type="NCBI Taxonomy" id="7224"/>
    <lineage>
        <taxon>Eukaryota</taxon>
        <taxon>Metazoa</taxon>
        <taxon>Ecdysozoa</taxon>
        <taxon>Arthropoda</taxon>
        <taxon>Hexapoda</taxon>
        <taxon>Insecta</taxon>
        <taxon>Pterygota</taxon>
        <taxon>Neoptera</taxon>
        <taxon>Endopterygota</taxon>
        <taxon>Diptera</taxon>
        <taxon>Brachycera</taxon>
        <taxon>Muscomorpha</taxon>
        <taxon>Ephydroidea</taxon>
        <taxon>Drosophilidae</taxon>
        <taxon>Drosophila</taxon>
    </lineage>
</organism>
<keyword evidence="9" id="KW-1185">Reference proteome</keyword>
<evidence type="ECO:0000313" key="10">
    <source>
        <dbReference type="RefSeq" id="XP_023162730.1"/>
    </source>
</evidence>
<feature type="transmembrane region" description="Helical" evidence="7">
    <location>
        <begin position="197"/>
        <end position="218"/>
    </location>
</feature>
<keyword evidence="3 7" id="KW-0812">Transmembrane</keyword>
<dbReference type="PANTHER" id="PTHR12246">
    <property type="entry name" value="PALMITOYLTRANSFERASE ZDHHC16"/>
    <property type="match status" value="1"/>
</dbReference>
<feature type="transmembrane region" description="Helical" evidence="7">
    <location>
        <begin position="20"/>
        <end position="40"/>
    </location>
</feature>
<dbReference type="GeneID" id="111593894"/>
<reference evidence="10" key="1">
    <citation type="submission" date="2025-08" db="UniProtKB">
        <authorList>
            <consortium name="RefSeq"/>
        </authorList>
    </citation>
    <scope>IDENTIFICATION</scope>
    <source>
        <strain evidence="10">15085-1641.00</strain>
        <tissue evidence="10">Whole body</tissue>
    </source>
</reference>
<evidence type="ECO:0000256" key="6">
    <source>
        <dbReference type="ARBA" id="ARBA00023315"/>
    </source>
</evidence>
<dbReference type="OMA" id="RMHLTWL"/>
<dbReference type="KEGG" id="dhe:111593894"/>
<dbReference type="Pfam" id="PF01529">
    <property type="entry name" value="DHHC"/>
    <property type="match status" value="1"/>
</dbReference>
<comment type="catalytic activity">
    <reaction evidence="7">
        <text>L-cysteinyl-[protein] + hexadecanoyl-CoA = S-hexadecanoyl-L-cysteinyl-[protein] + CoA</text>
        <dbReference type="Rhea" id="RHEA:36683"/>
        <dbReference type="Rhea" id="RHEA-COMP:10131"/>
        <dbReference type="Rhea" id="RHEA-COMP:11032"/>
        <dbReference type="ChEBI" id="CHEBI:29950"/>
        <dbReference type="ChEBI" id="CHEBI:57287"/>
        <dbReference type="ChEBI" id="CHEBI:57379"/>
        <dbReference type="ChEBI" id="CHEBI:74151"/>
        <dbReference type="EC" id="2.3.1.225"/>
    </reaction>
</comment>
<dbReference type="RefSeq" id="XP_023162730.1">
    <property type="nucleotide sequence ID" value="XM_023306962.2"/>
</dbReference>
<dbReference type="InterPro" id="IPR039859">
    <property type="entry name" value="PFA4/ZDH16/20/ERF2-like"/>
</dbReference>
<evidence type="ECO:0000259" key="8">
    <source>
        <dbReference type="Pfam" id="PF01529"/>
    </source>
</evidence>
<feature type="transmembrane region" description="Helical" evidence="7">
    <location>
        <begin position="145"/>
        <end position="166"/>
    </location>
</feature>
<comment type="subcellular location">
    <subcellularLocation>
        <location evidence="1">Membrane</location>
        <topology evidence="1">Multi-pass membrane protein</topology>
    </subcellularLocation>
</comment>
<dbReference type="InterPro" id="IPR001594">
    <property type="entry name" value="Palmitoyltrfase_DHHC"/>
</dbReference>
<gene>
    <name evidence="10" type="primary">LOC111593894</name>
</gene>
<evidence type="ECO:0000256" key="2">
    <source>
        <dbReference type="ARBA" id="ARBA00022679"/>
    </source>
</evidence>
<dbReference type="Proteomes" id="UP000504633">
    <property type="component" value="Unplaced"/>
</dbReference>
<keyword evidence="2 7" id="KW-0808">Transferase</keyword>
<dbReference type="EC" id="2.3.1.225" evidence="7"/>
<evidence type="ECO:0000313" key="9">
    <source>
        <dbReference type="Proteomes" id="UP000504633"/>
    </source>
</evidence>
<proteinExistence type="inferred from homology"/>
<dbReference type="AlphaFoldDB" id="A0A6J1LHB5"/>
<sequence>MILRPLHRALLPRSAGDGMCFMLIAAGVPLTYIFQVTVIMPELHNVGSFWYTIIWLAGIFLVFNITSNLLACMLVDTSIKMHILKPPLEPQLLSRWHMCDRCQALVPPRSWHCETCDVCVLKRNHHCRFTCCCIGHHNYRYFFYFLFYMGLGALYVTINASIYLWYLHADFYWRPYTLVTILVPAISLTVHASWENFYVVIYELNILAFLMSVLMLIYHRPILQRGTVVKDRLSNAYNLGLRGNMEMVLGKRMYWTWLSPFVRSELPHDGVNWLPLTKEE</sequence>
<evidence type="ECO:0000256" key="7">
    <source>
        <dbReference type="RuleBase" id="RU079119"/>
    </source>
</evidence>